<name>A0AAD6C949_9EURO</name>
<evidence type="ECO:0000256" key="1">
    <source>
        <dbReference type="ARBA" id="ARBA00023015"/>
    </source>
</evidence>
<gene>
    <name evidence="6" type="ORF">N7458_005785</name>
</gene>
<dbReference type="Pfam" id="PF11951">
    <property type="entry name" value="Fungal_trans_2"/>
    <property type="match status" value="1"/>
</dbReference>
<keyword evidence="1" id="KW-0805">Transcription regulation</keyword>
<reference evidence="6" key="1">
    <citation type="submission" date="2022-12" db="EMBL/GenBank/DDBJ databases">
        <authorList>
            <person name="Petersen C."/>
        </authorList>
    </citation>
    <scope>NUCLEOTIDE SEQUENCE</scope>
    <source>
        <strain evidence="6">IBT 16125</strain>
    </source>
</reference>
<comment type="caution">
    <text evidence="6">The sequence shown here is derived from an EMBL/GenBank/DDBJ whole genome shotgun (WGS) entry which is preliminary data.</text>
</comment>
<proteinExistence type="predicted"/>
<feature type="region of interest" description="Disordered" evidence="5">
    <location>
        <begin position="39"/>
        <end position="62"/>
    </location>
</feature>
<dbReference type="InterPro" id="IPR053157">
    <property type="entry name" value="Sterol_Uptake_Regulator"/>
</dbReference>
<evidence type="ECO:0000256" key="4">
    <source>
        <dbReference type="ARBA" id="ARBA00023242"/>
    </source>
</evidence>
<evidence type="ECO:0000256" key="3">
    <source>
        <dbReference type="ARBA" id="ARBA00023163"/>
    </source>
</evidence>
<dbReference type="Gene3D" id="4.10.240.10">
    <property type="entry name" value="Zn(2)-C6 fungal-type DNA-binding domain"/>
    <property type="match status" value="1"/>
</dbReference>
<evidence type="ECO:0008006" key="8">
    <source>
        <dbReference type="Google" id="ProtNLM"/>
    </source>
</evidence>
<keyword evidence="2" id="KW-0238">DNA-binding</keyword>
<evidence type="ECO:0000313" key="6">
    <source>
        <dbReference type="EMBL" id="KAJ5454829.1"/>
    </source>
</evidence>
<sequence length="423" mass="47523">MPPRRAHTKSRNGCDQCKRRRVKVISSVPEYHYNTFSLGPALPVKDNLPPPPSPDATQCDEKGPPCSNCISRELNCTYLRAPPRDASSSTRRRNTVPLPARELEIPRPLAPISPASTPSAISGVRDLELMHKFATETFSTVSTSESKFHVWQIVIPRLALQHDFLMNGILALAALHIATTTDSPTSLAYIDTALQYHNLSFAPFRAAIDNLTPQNCEAVLAQSIVTTVIGIALPRVTAPRDDNPNMIENMLVVFELLQGVKKIILIGRSWIKINLYSRQRELYESSPPELDSDTSTAFDRLALLNEETRASMDEQQYQINKDLIDHLRQCYALYASSKDPGEVLAWLAAVDKEFVDTVRRRQPLALLILMHWGVLLGELDGRWWWAQNSGKSLVLELLRISLPTDADARWTEVMSWPQRKIGL</sequence>
<dbReference type="Proteomes" id="UP001213681">
    <property type="component" value="Unassembled WGS sequence"/>
</dbReference>
<dbReference type="AlphaFoldDB" id="A0AAD6C949"/>
<keyword evidence="7" id="KW-1185">Reference proteome</keyword>
<accession>A0AAD6C949</accession>
<keyword evidence="4" id="KW-0539">Nucleus</keyword>
<dbReference type="GO" id="GO:0008270">
    <property type="term" value="F:zinc ion binding"/>
    <property type="evidence" value="ECO:0007669"/>
    <property type="project" value="InterPro"/>
</dbReference>
<protein>
    <recommendedName>
        <fullName evidence="8">Zn(2)-C6 fungal-type domain-containing protein</fullName>
    </recommendedName>
</protein>
<dbReference type="CDD" id="cd00067">
    <property type="entry name" value="GAL4"/>
    <property type="match status" value="1"/>
</dbReference>
<organism evidence="6 7">
    <name type="scientific">Penicillium daleae</name>
    <dbReference type="NCBI Taxonomy" id="63821"/>
    <lineage>
        <taxon>Eukaryota</taxon>
        <taxon>Fungi</taxon>
        <taxon>Dikarya</taxon>
        <taxon>Ascomycota</taxon>
        <taxon>Pezizomycotina</taxon>
        <taxon>Eurotiomycetes</taxon>
        <taxon>Eurotiomycetidae</taxon>
        <taxon>Eurotiales</taxon>
        <taxon>Aspergillaceae</taxon>
        <taxon>Penicillium</taxon>
    </lineage>
</organism>
<dbReference type="InterPro" id="IPR001138">
    <property type="entry name" value="Zn2Cys6_DnaBD"/>
</dbReference>
<dbReference type="InterPro" id="IPR021858">
    <property type="entry name" value="Fun_TF"/>
</dbReference>
<dbReference type="RefSeq" id="XP_056767785.1">
    <property type="nucleotide sequence ID" value="XM_056909167.1"/>
</dbReference>
<dbReference type="PANTHER" id="PTHR47784:SF10">
    <property type="entry name" value="TRANSCRIPTION FACTOR, PUTATIVE (AFU_ORTHOLOGUE AFUA_6G14150)-RELATED"/>
    <property type="match status" value="1"/>
</dbReference>
<keyword evidence="3" id="KW-0804">Transcription</keyword>
<dbReference type="GO" id="GO:0003677">
    <property type="term" value="F:DNA binding"/>
    <property type="evidence" value="ECO:0007669"/>
    <property type="project" value="UniProtKB-KW"/>
</dbReference>
<dbReference type="PANTHER" id="PTHR47784">
    <property type="entry name" value="STEROL UPTAKE CONTROL PROTEIN 2"/>
    <property type="match status" value="1"/>
</dbReference>
<evidence type="ECO:0000313" key="7">
    <source>
        <dbReference type="Proteomes" id="UP001213681"/>
    </source>
</evidence>
<dbReference type="GO" id="GO:0001228">
    <property type="term" value="F:DNA-binding transcription activator activity, RNA polymerase II-specific"/>
    <property type="evidence" value="ECO:0007669"/>
    <property type="project" value="TreeGrafter"/>
</dbReference>
<reference evidence="6" key="2">
    <citation type="journal article" date="2023" name="IMA Fungus">
        <title>Comparative genomic study of the Penicillium genus elucidates a diverse pangenome and 15 lateral gene transfer events.</title>
        <authorList>
            <person name="Petersen C."/>
            <person name="Sorensen T."/>
            <person name="Nielsen M.R."/>
            <person name="Sondergaard T.E."/>
            <person name="Sorensen J.L."/>
            <person name="Fitzpatrick D.A."/>
            <person name="Frisvad J.C."/>
            <person name="Nielsen K.L."/>
        </authorList>
    </citation>
    <scope>NUCLEOTIDE SEQUENCE</scope>
    <source>
        <strain evidence="6">IBT 16125</strain>
    </source>
</reference>
<dbReference type="GeneID" id="81599410"/>
<dbReference type="InterPro" id="IPR036864">
    <property type="entry name" value="Zn2-C6_fun-type_DNA-bd_sf"/>
</dbReference>
<evidence type="ECO:0000256" key="2">
    <source>
        <dbReference type="ARBA" id="ARBA00023125"/>
    </source>
</evidence>
<dbReference type="EMBL" id="JAPVEA010000005">
    <property type="protein sequence ID" value="KAJ5454829.1"/>
    <property type="molecule type" value="Genomic_DNA"/>
</dbReference>
<evidence type="ECO:0000256" key="5">
    <source>
        <dbReference type="SAM" id="MobiDB-lite"/>
    </source>
</evidence>